<dbReference type="AlphaFoldDB" id="A0A099YC35"/>
<evidence type="ECO:0000313" key="2">
    <source>
        <dbReference type="EMBL" id="KGL66140.1"/>
    </source>
</evidence>
<dbReference type="EMBL" id="JROC01000038">
    <property type="protein sequence ID" value="KGL66140.1"/>
    <property type="molecule type" value="Genomic_DNA"/>
</dbReference>
<gene>
    <name evidence="2" type="ORF">LX03_11035</name>
</gene>
<feature type="transmembrane region" description="Helical" evidence="1">
    <location>
        <begin position="194"/>
        <end position="212"/>
    </location>
</feature>
<protein>
    <submittedName>
        <fullName evidence="2">Membrane protein</fullName>
    </submittedName>
</protein>
<feature type="transmembrane region" description="Helical" evidence="1">
    <location>
        <begin position="12"/>
        <end position="38"/>
    </location>
</feature>
<evidence type="ECO:0000256" key="1">
    <source>
        <dbReference type="SAM" id="Phobius"/>
    </source>
</evidence>
<feature type="transmembrane region" description="Helical" evidence="1">
    <location>
        <begin position="143"/>
        <end position="162"/>
    </location>
</feature>
<feature type="transmembrane region" description="Helical" evidence="1">
    <location>
        <begin position="103"/>
        <end position="123"/>
    </location>
</feature>
<dbReference type="Proteomes" id="UP000030001">
    <property type="component" value="Unassembled WGS sequence"/>
</dbReference>
<dbReference type="Pfam" id="PF07099">
    <property type="entry name" value="DUF1361"/>
    <property type="match status" value="1"/>
</dbReference>
<dbReference type="InterPro" id="IPR009793">
    <property type="entry name" value="DUF1361"/>
</dbReference>
<evidence type="ECO:0000313" key="3">
    <source>
        <dbReference type="Proteomes" id="UP000030001"/>
    </source>
</evidence>
<sequence length="218" mass="25946">MPKLSYQWKLRLYFLILLATLQLLLKSPFNFMALNVFLAYLPIEFGFWVQHFADRRSLAFWSLLFLWLIFYPNAPYVMTDLFHLSWLHPHTSTTGILRTDPKMWLIFALMVLSAFSCAIFGTVEMARLSRLLEKMLTPKFSHSHLIWVGCFSFLSGIGIYIGRFLRLHSIYLFITPSWFFNQLLSIWSWPMLKFVLIMTILQLLLYWCLHLIKQTDLM</sequence>
<reference evidence="2 3" key="1">
    <citation type="submission" date="2014-09" db="EMBL/GenBank/DDBJ databases">
        <title>Lactobacillus mucosae CRL573 Genome Sequencing.</title>
        <authorList>
            <person name="Bleckwedel J."/>
            <person name="Teran L.C."/>
            <person name="Bonacina J."/>
            <person name="Saavedra L."/>
            <person name="Mozzi F.B."/>
            <person name="Raya R.R."/>
        </authorList>
    </citation>
    <scope>NUCLEOTIDE SEQUENCE [LARGE SCALE GENOMIC DNA]</scope>
    <source>
        <strain evidence="2 3">CRL573</strain>
    </source>
</reference>
<comment type="caution">
    <text evidence="2">The sequence shown here is derived from an EMBL/GenBank/DDBJ whole genome shotgun (WGS) entry which is preliminary data.</text>
</comment>
<name>A0A099YC35_LIMMU</name>
<proteinExistence type="predicted"/>
<feature type="transmembrane region" description="Helical" evidence="1">
    <location>
        <begin position="58"/>
        <end position="82"/>
    </location>
</feature>
<organism evidence="2 3">
    <name type="scientific">Limosilactobacillus mucosae</name>
    <name type="common">Lactobacillus mucosae</name>
    <dbReference type="NCBI Taxonomy" id="97478"/>
    <lineage>
        <taxon>Bacteria</taxon>
        <taxon>Bacillati</taxon>
        <taxon>Bacillota</taxon>
        <taxon>Bacilli</taxon>
        <taxon>Lactobacillales</taxon>
        <taxon>Lactobacillaceae</taxon>
        <taxon>Limosilactobacillus</taxon>
    </lineage>
</organism>
<keyword evidence="1" id="KW-0472">Membrane</keyword>
<accession>A0A099YC35</accession>
<keyword evidence="1" id="KW-0812">Transmembrane</keyword>
<keyword evidence="1" id="KW-1133">Transmembrane helix</keyword>